<accession>A0A1R1XT16</accession>
<protein>
    <submittedName>
        <fullName evidence="1">Uncharacterized protein</fullName>
    </submittedName>
</protein>
<name>A0A1R1XT16_9FUNG</name>
<keyword evidence="2" id="KW-1185">Reference proteome</keyword>
<dbReference type="AlphaFoldDB" id="A0A1R1XT16"/>
<organism evidence="1 2">
    <name type="scientific">Smittium culicis</name>
    <dbReference type="NCBI Taxonomy" id="133412"/>
    <lineage>
        <taxon>Eukaryota</taxon>
        <taxon>Fungi</taxon>
        <taxon>Fungi incertae sedis</taxon>
        <taxon>Zoopagomycota</taxon>
        <taxon>Kickxellomycotina</taxon>
        <taxon>Harpellomycetes</taxon>
        <taxon>Harpellales</taxon>
        <taxon>Legeriomycetaceae</taxon>
        <taxon>Smittium</taxon>
    </lineage>
</organism>
<proteinExistence type="predicted"/>
<reference evidence="1 2" key="1">
    <citation type="submission" date="2017-01" db="EMBL/GenBank/DDBJ databases">
        <authorList>
            <person name="Mah S.A."/>
            <person name="Swanson W.J."/>
            <person name="Moy G.W."/>
            <person name="Vacquier V.D."/>
        </authorList>
    </citation>
    <scope>NUCLEOTIDE SEQUENCE [LARGE SCALE GENOMIC DNA]</scope>
    <source>
        <strain evidence="1 2">GSMNP</strain>
    </source>
</reference>
<dbReference type="Proteomes" id="UP000187283">
    <property type="component" value="Unassembled WGS sequence"/>
</dbReference>
<comment type="caution">
    <text evidence="1">The sequence shown here is derived from an EMBL/GenBank/DDBJ whole genome shotgun (WGS) entry which is preliminary data.</text>
</comment>
<sequence>MSTGFNDLTSLNNSKLSFLVKKSMKTHNTLPELALNYEYKYQNSRRIALLFTIGFGKEIGASEPNSSTP</sequence>
<evidence type="ECO:0000313" key="2">
    <source>
        <dbReference type="Proteomes" id="UP000187283"/>
    </source>
</evidence>
<dbReference type="EMBL" id="LSSN01001941">
    <property type="protein sequence ID" value="OMJ17771.1"/>
    <property type="molecule type" value="Genomic_DNA"/>
</dbReference>
<evidence type="ECO:0000313" key="1">
    <source>
        <dbReference type="EMBL" id="OMJ17771.1"/>
    </source>
</evidence>
<gene>
    <name evidence="1" type="ORF">AYI70_g5748</name>
</gene>